<name>F7Y5S0_MESOW</name>
<dbReference type="EMBL" id="CP002279">
    <property type="protein sequence ID" value="AEH87395.1"/>
    <property type="molecule type" value="Genomic_DNA"/>
</dbReference>
<proteinExistence type="predicted"/>
<organism evidence="2 3">
    <name type="scientific">Mesorhizobium opportunistum (strain LMG 24607 / HAMBI 3007 / WSM2075)</name>
    <dbReference type="NCBI Taxonomy" id="536019"/>
    <lineage>
        <taxon>Bacteria</taxon>
        <taxon>Pseudomonadati</taxon>
        <taxon>Pseudomonadota</taxon>
        <taxon>Alphaproteobacteria</taxon>
        <taxon>Hyphomicrobiales</taxon>
        <taxon>Phyllobacteriaceae</taxon>
        <taxon>Mesorhizobium</taxon>
    </lineage>
</organism>
<accession>F7Y5S0</accession>
<dbReference type="Proteomes" id="UP000001623">
    <property type="component" value="Chromosome"/>
</dbReference>
<dbReference type="Pfam" id="PF07506">
    <property type="entry name" value="RepB"/>
    <property type="match status" value="1"/>
</dbReference>
<reference evidence="2 3" key="1">
    <citation type="submission" date="2010-10" db="EMBL/GenBank/DDBJ databases">
        <title>Complete sequence of Mesorhizobium opportunistum WSM2075.</title>
        <authorList>
            <consortium name="US DOE Joint Genome Institute"/>
            <person name="Lucas S."/>
            <person name="Copeland A."/>
            <person name="Lapidus A."/>
            <person name="Cheng J.-F."/>
            <person name="Bruce D."/>
            <person name="Goodwin L."/>
            <person name="Pitluck S."/>
            <person name="Chertkov O."/>
            <person name="Misra M."/>
            <person name="Detter J.C."/>
            <person name="Han C."/>
            <person name="Tapia R."/>
            <person name="Land M."/>
            <person name="Hauser L."/>
            <person name="Kyrpides N."/>
            <person name="Ovchinnikova G."/>
            <person name="Mavrommatis K.M."/>
            <person name="Tiwari R.P."/>
            <person name="Howieson J.G."/>
            <person name="O'Hara G.W."/>
            <person name="Nandasena K.G."/>
            <person name="Woyke T."/>
        </authorList>
    </citation>
    <scope>NUCLEOTIDE SEQUENCE [LARGE SCALE GENOMIC DNA]</scope>
    <source>
        <strain evidence="3">LMG 24607 / HAMBI 3007 / WSM2075</strain>
    </source>
</reference>
<dbReference type="InterPro" id="IPR011111">
    <property type="entry name" value="Plasmid_RepB"/>
</dbReference>
<dbReference type="AlphaFoldDB" id="F7Y5S0"/>
<evidence type="ECO:0000313" key="3">
    <source>
        <dbReference type="Proteomes" id="UP000001623"/>
    </source>
</evidence>
<feature type="domain" description="RepB plasmid partition" evidence="1">
    <location>
        <begin position="84"/>
        <end position="267"/>
    </location>
</feature>
<dbReference type="eggNOG" id="COG1475">
    <property type="taxonomic scope" value="Bacteria"/>
</dbReference>
<protein>
    <submittedName>
        <fullName evidence="2">RepB plasmid partition</fullName>
    </submittedName>
</protein>
<dbReference type="HOGENOM" id="CLU_1011228_0_0_5"/>
<sequence length="275" mass="31035">MSSKYRMTRIAAYKAFQDNGHRHARNIATDQPGSKVKLFGPELLATYEAECRRKRRFIKETVEAEQRLGRMVKALRLIMSDTKFRSLLVSESLATMPKPLAQRLQGLTVESQTAAHACESPSDSSAQSVGGICPDVLNFLQDYPVKVKIFGLLRHVLPARQLEIAKLMVAMERVTFTYEKLLVAFTPRALLAEGFDPTTVANASKDQLDAMTPKLDRLSREFLSAVERRGSVSLELLAAGRYLDRLMNNPRAVRYLARNFSGHFEEFHNLSVPYK</sequence>
<gene>
    <name evidence="2" type="ordered locus">Mesop_2939</name>
</gene>
<dbReference type="KEGG" id="mop:Mesop_2939"/>
<evidence type="ECO:0000259" key="1">
    <source>
        <dbReference type="Pfam" id="PF07506"/>
    </source>
</evidence>
<evidence type="ECO:0000313" key="2">
    <source>
        <dbReference type="EMBL" id="AEH87395.1"/>
    </source>
</evidence>
<dbReference type="STRING" id="536019.Mesop_2939"/>